<keyword evidence="4" id="KW-0378">Hydrolase</keyword>
<dbReference type="SUPFAM" id="SSF51735">
    <property type="entry name" value="NAD(P)-binding Rossmann-fold domains"/>
    <property type="match status" value="1"/>
</dbReference>
<feature type="domain" description="Ketoreductase" evidence="8">
    <location>
        <begin position="351"/>
        <end position="538"/>
    </location>
</feature>
<evidence type="ECO:0000313" key="11">
    <source>
        <dbReference type="Proteomes" id="UP000007796"/>
    </source>
</evidence>
<organism evidence="11">
    <name type="scientific">Grosmannia clavigera (strain kw1407 / UAMH 11150)</name>
    <name type="common">Blue stain fungus</name>
    <name type="synonym">Graphiocladiella clavigera</name>
    <dbReference type="NCBI Taxonomy" id="655863"/>
    <lineage>
        <taxon>Eukaryota</taxon>
        <taxon>Fungi</taxon>
        <taxon>Dikarya</taxon>
        <taxon>Ascomycota</taxon>
        <taxon>Pezizomycotina</taxon>
        <taxon>Sordariomycetes</taxon>
        <taxon>Sordariomycetidae</taxon>
        <taxon>Ophiostomatales</taxon>
        <taxon>Ophiostomataceae</taxon>
        <taxon>Leptographium</taxon>
    </lineage>
</organism>
<dbReference type="InterPro" id="IPR002347">
    <property type="entry name" value="SDR_fam"/>
</dbReference>
<dbReference type="PANTHER" id="PTHR23131:SF3">
    <property type="entry name" value="ATROCHRYSONE CARBOXYL ACP THIOESTERASE"/>
    <property type="match status" value="1"/>
</dbReference>
<evidence type="ECO:0000259" key="9">
    <source>
        <dbReference type="SMART" id="SM00849"/>
    </source>
</evidence>
<dbReference type="PRINTS" id="PR00081">
    <property type="entry name" value="GDHRDH"/>
</dbReference>
<dbReference type="SUPFAM" id="SSF56281">
    <property type="entry name" value="Metallo-hydrolase/oxidoreductase"/>
    <property type="match status" value="1"/>
</dbReference>
<evidence type="ECO:0000256" key="4">
    <source>
        <dbReference type="ARBA" id="ARBA00022801"/>
    </source>
</evidence>
<evidence type="ECO:0000256" key="1">
    <source>
        <dbReference type="ARBA" id="ARBA00001947"/>
    </source>
</evidence>
<reference evidence="10 11" key="1">
    <citation type="journal article" date="2011" name="Proc. Natl. Acad. Sci. U.S.A.">
        <title>Genome and transcriptome analyses of the mountain pine beetle-fungal symbiont Grosmannia clavigera, a lodgepole pine pathogen.</title>
        <authorList>
            <person name="DiGuistini S."/>
            <person name="Wang Y."/>
            <person name="Liao N.Y."/>
            <person name="Taylor G."/>
            <person name="Tanguay P."/>
            <person name="Feau N."/>
            <person name="Henrissat B."/>
            <person name="Chan S.K."/>
            <person name="Hesse-Orce U."/>
            <person name="Alamouti S.M."/>
            <person name="Tsui C.K.M."/>
            <person name="Docking R.T."/>
            <person name="Levasseur A."/>
            <person name="Haridas S."/>
            <person name="Robertson G."/>
            <person name="Birol I."/>
            <person name="Holt R.A."/>
            <person name="Marra M.A."/>
            <person name="Hamelin R.C."/>
            <person name="Hirst M."/>
            <person name="Jones S.J.M."/>
            <person name="Bohlmann J."/>
            <person name="Breuil C."/>
        </authorList>
    </citation>
    <scope>NUCLEOTIDE SEQUENCE [LARGE SCALE GENOMIC DNA]</scope>
    <source>
        <strain evidence="11">kw1407 / UAMH 11150</strain>
    </source>
</reference>
<sequence>MASTAGGYKQINKALDVRAFEGYLDGQQTLLPTIADVEQISPRGIRVMGQNPEKFTLQGTNTYLIGTGPERILIDTGQGFPTWAELIAATLSEHNITVSHVLLTHWHGDHTGGVPDLLRLYPHLRTRIYKHSPTRTQQPIADGQKFVVPGASIRAIHTPGHAHDHMCFVLEEEQAMFTGDNILGHGTATFEHLGVWMKSLHIMHSHDCHQGYPAHGVVVADLDGKIQQELEQKRRRERRIVESLRLLKEQDQGRRRGSVTVKQLVAHMHVNLDVGIRETVLEPFTEEVLRKLAEDGTVAFEIQARMKKWFLVRLNLSRASTVEIAVLDFVATMPKMVASGIQTNPLSLVGKVAIVTGSGKENGIGAGICRTLARHGASVTINYVSKATEPRAKAVAESIRNNGGRAAVVRGSIDTPEGAKRLVDETLQYFGVDNINILVNNAGLGSFSHLVDVTPEQLQQEFSVMVFGALYMTQAVVKLGKMPPGGRIINIGSIASTMGPTNVGVYAAAKAATDSLMATLAMELGRSRGITVNTIAPGPVNTDISNDVGDAATADEQDKIFINMTRAAGRVGTVDDIADAVLLLVSEKSRWITAQVVSVSGGIIIL</sequence>
<dbReference type="InterPro" id="IPR036866">
    <property type="entry name" value="RibonucZ/Hydroxyglut_hydro"/>
</dbReference>
<keyword evidence="6" id="KW-0521">NADP</keyword>
<dbReference type="InterPro" id="IPR036291">
    <property type="entry name" value="NAD(P)-bd_dom_sf"/>
</dbReference>
<keyword evidence="3" id="KW-0479">Metal-binding</keyword>
<protein>
    <submittedName>
        <fullName evidence="10">Metallo-beta-lactamase superfamily protein</fullName>
    </submittedName>
</protein>
<comment type="similarity">
    <text evidence="2">Belongs to the metallo-beta-lactamase superfamily.</text>
</comment>
<dbReference type="GO" id="GO:0046872">
    <property type="term" value="F:metal ion binding"/>
    <property type="evidence" value="ECO:0007669"/>
    <property type="project" value="UniProtKB-KW"/>
</dbReference>
<feature type="domain" description="Metallo-beta-lactamase" evidence="9">
    <location>
        <begin position="59"/>
        <end position="215"/>
    </location>
</feature>
<evidence type="ECO:0000256" key="3">
    <source>
        <dbReference type="ARBA" id="ARBA00022723"/>
    </source>
</evidence>
<dbReference type="OrthoDB" id="17458at2759"/>
<evidence type="ECO:0000256" key="2">
    <source>
        <dbReference type="ARBA" id="ARBA00007749"/>
    </source>
</evidence>
<dbReference type="GO" id="GO:0044550">
    <property type="term" value="P:secondary metabolite biosynthetic process"/>
    <property type="evidence" value="ECO:0007669"/>
    <property type="project" value="TreeGrafter"/>
</dbReference>
<dbReference type="GO" id="GO:0016787">
    <property type="term" value="F:hydrolase activity"/>
    <property type="evidence" value="ECO:0007669"/>
    <property type="project" value="UniProtKB-KW"/>
</dbReference>
<dbReference type="eggNOG" id="KOG0725">
    <property type="taxonomic scope" value="Eukaryota"/>
</dbReference>
<dbReference type="Pfam" id="PF13561">
    <property type="entry name" value="adh_short_C2"/>
    <property type="match status" value="1"/>
</dbReference>
<dbReference type="PANTHER" id="PTHR23131">
    <property type="entry name" value="ENDORIBONUCLEASE LACTB2"/>
    <property type="match status" value="1"/>
</dbReference>
<dbReference type="Gene3D" id="1.10.10.10">
    <property type="entry name" value="Winged helix-like DNA-binding domain superfamily/Winged helix DNA-binding domain"/>
    <property type="match status" value="1"/>
</dbReference>
<dbReference type="GO" id="GO:0016491">
    <property type="term" value="F:oxidoreductase activity"/>
    <property type="evidence" value="ECO:0007669"/>
    <property type="project" value="UniProtKB-KW"/>
</dbReference>
<dbReference type="Gene3D" id="3.60.15.10">
    <property type="entry name" value="Ribonuclease Z/Hydroxyacylglutathione hydrolase-like"/>
    <property type="match status" value="1"/>
</dbReference>
<evidence type="ECO:0000256" key="7">
    <source>
        <dbReference type="ARBA" id="ARBA00023002"/>
    </source>
</evidence>
<dbReference type="InParanoid" id="F0XGI0"/>
<name>F0XGI0_GROCL</name>
<dbReference type="InterPro" id="IPR020904">
    <property type="entry name" value="Sc_DH/Rdtase_CS"/>
</dbReference>
<proteinExistence type="inferred from homology"/>
<gene>
    <name evidence="10" type="ORF">CMQ_3057</name>
</gene>
<dbReference type="InterPro" id="IPR047921">
    <property type="entry name" value="LACTB2-like_MBL-fold"/>
</dbReference>
<keyword evidence="5" id="KW-0862">Zinc</keyword>
<dbReference type="STRING" id="655863.F0XGI0"/>
<dbReference type="eggNOG" id="KOG0813">
    <property type="taxonomic scope" value="Eukaryota"/>
</dbReference>
<dbReference type="Proteomes" id="UP000007796">
    <property type="component" value="Unassembled WGS sequence"/>
</dbReference>
<evidence type="ECO:0000313" key="10">
    <source>
        <dbReference type="EMBL" id="EFX03128.1"/>
    </source>
</evidence>
<dbReference type="GeneID" id="25976115"/>
<evidence type="ECO:0000259" key="8">
    <source>
        <dbReference type="SMART" id="SM00822"/>
    </source>
</evidence>
<dbReference type="SMART" id="SM00822">
    <property type="entry name" value="PKS_KR"/>
    <property type="match status" value="1"/>
</dbReference>
<dbReference type="FunFam" id="3.60.15.10:FF:000041">
    <property type="entry name" value="Metallo-beta-lactamase domain protein"/>
    <property type="match status" value="1"/>
</dbReference>
<dbReference type="InterPro" id="IPR001279">
    <property type="entry name" value="Metallo-B-lactamas"/>
</dbReference>
<dbReference type="PRINTS" id="PR00080">
    <property type="entry name" value="SDRFAMILY"/>
</dbReference>
<dbReference type="InterPro" id="IPR050662">
    <property type="entry name" value="Sec-metab_biosynth-thioest"/>
</dbReference>
<dbReference type="CDD" id="cd07722">
    <property type="entry name" value="LACTB2-like_MBL-fold"/>
    <property type="match status" value="1"/>
</dbReference>
<dbReference type="PROSITE" id="PS00061">
    <property type="entry name" value="ADH_SHORT"/>
    <property type="match status" value="1"/>
</dbReference>
<evidence type="ECO:0000256" key="6">
    <source>
        <dbReference type="ARBA" id="ARBA00022857"/>
    </source>
</evidence>
<dbReference type="HOGENOM" id="CLU_450585_0_0_1"/>
<keyword evidence="7" id="KW-0560">Oxidoreductase</keyword>
<dbReference type="Pfam" id="PF00753">
    <property type="entry name" value="Lactamase_B"/>
    <property type="match status" value="1"/>
</dbReference>
<dbReference type="InterPro" id="IPR057326">
    <property type="entry name" value="KR_dom"/>
</dbReference>
<dbReference type="FunFam" id="3.40.50.720:FF:000084">
    <property type="entry name" value="Short-chain dehydrogenase reductase"/>
    <property type="match status" value="1"/>
</dbReference>
<dbReference type="Gene3D" id="3.40.50.720">
    <property type="entry name" value="NAD(P)-binding Rossmann-like Domain"/>
    <property type="match status" value="1"/>
</dbReference>
<keyword evidence="11" id="KW-1185">Reference proteome</keyword>
<comment type="cofactor">
    <cofactor evidence="1">
        <name>Zn(2+)</name>
        <dbReference type="ChEBI" id="CHEBI:29105"/>
    </cofactor>
</comment>
<dbReference type="SMART" id="SM00849">
    <property type="entry name" value="Lactamase_B"/>
    <property type="match status" value="1"/>
</dbReference>
<dbReference type="AlphaFoldDB" id="F0XGI0"/>
<dbReference type="InterPro" id="IPR036388">
    <property type="entry name" value="WH-like_DNA-bd_sf"/>
</dbReference>
<evidence type="ECO:0000256" key="5">
    <source>
        <dbReference type="ARBA" id="ARBA00022833"/>
    </source>
</evidence>
<dbReference type="RefSeq" id="XP_014172610.1">
    <property type="nucleotide sequence ID" value="XM_014317135.1"/>
</dbReference>
<dbReference type="EMBL" id="GL629769">
    <property type="protein sequence ID" value="EFX03128.1"/>
    <property type="molecule type" value="Genomic_DNA"/>
</dbReference>
<accession>F0XGI0</accession>